<organism evidence="1 2">
    <name type="scientific">Chitinophaga sancti</name>
    <dbReference type="NCBI Taxonomy" id="1004"/>
    <lineage>
        <taxon>Bacteria</taxon>
        <taxon>Pseudomonadati</taxon>
        <taxon>Bacteroidota</taxon>
        <taxon>Chitinophagia</taxon>
        <taxon>Chitinophagales</taxon>
        <taxon>Chitinophagaceae</taxon>
        <taxon>Chitinophaga</taxon>
    </lineage>
</organism>
<gene>
    <name evidence="1" type="ORF">SR876_09445</name>
</gene>
<evidence type="ECO:0000313" key="2">
    <source>
        <dbReference type="Proteomes" id="UP001326715"/>
    </source>
</evidence>
<evidence type="ECO:0000313" key="1">
    <source>
        <dbReference type="EMBL" id="WQG91728.1"/>
    </source>
</evidence>
<protein>
    <recommendedName>
        <fullName evidence="3">Lipoprotein</fullName>
    </recommendedName>
</protein>
<dbReference type="RefSeq" id="WP_072362982.1">
    <property type="nucleotide sequence ID" value="NZ_CBHWAX010000035.1"/>
</dbReference>
<keyword evidence="2" id="KW-1185">Reference proteome</keyword>
<sequence length="129" mass="14278">MRLITMRTIYLILSVALLSSCSKKTTPGGDGECTKYAIVPVSRIEHVNDSIKVYFHVMSGCGQFNKFIEKDSAGAHIVTVQAIYKGCICTMDIPERSATYKYIPTKPGTSFLTFRGEDGNDITETIDVR</sequence>
<dbReference type="EMBL" id="CP140154">
    <property type="protein sequence ID" value="WQG91728.1"/>
    <property type="molecule type" value="Genomic_DNA"/>
</dbReference>
<accession>A0ABZ0XND4</accession>
<dbReference type="PROSITE" id="PS51257">
    <property type="entry name" value="PROKAR_LIPOPROTEIN"/>
    <property type="match status" value="1"/>
</dbReference>
<reference evidence="1 2" key="1">
    <citation type="submission" date="2023-11" db="EMBL/GenBank/DDBJ databases">
        <title>MicrobeMod: A computational toolkit for identifying prokaryotic methylation and restriction-modification with nanopore sequencing.</title>
        <authorList>
            <person name="Crits-Christoph A."/>
            <person name="Kang S.C."/>
            <person name="Lee H."/>
            <person name="Ostrov N."/>
        </authorList>
    </citation>
    <scope>NUCLEOTIDE SEQUENCE [LARGE SCALE GENOMIC DNA]</scope>
    <source>
        <strain evidence="1 2">ATCC 23090</strain>
    </source>
</reference>
<dbReference type="Proteomes" id="UP001326715">
    <property type="component" value="Chromosome"/>
</dbReference>
<evidence type="ECO:0008006" key="3">
    <source>
        <dbReference type="Google" id="ProtNLM"/>
    </source>
</evidence>
<name>A0ABZ0XND4_9BACT</name>
<proteinExistence type="predicted"/>